<evidence type="ECO:0000313" key="4">
    <source>
        <dbReference type="EMBL" id="KAE9633771.1"/>
    </source>
</evidence>
<dbReference type="AlphaFoldDB" id="A0A7C8LGM0"/>
<dbReference type="OrthoDB" id="9790355at2"/>
<dbReference type="Gene3D" id="3.10.580.10">
    <property type="entry name" value="CBS-domain"/>
    <property type="match status" value="1"/>
</dbReference>
<dbReference type="RefSeq" id="WP_158740580.1">
    <property type="nucleotide sequence ID" value="NZ_JAFBEP010000011.1"/>
</dbReference>
<organism evidence="4 5">
    <name type="scientific">Defluviitalea raffinosedens</name>
    <dbReference type="NCBI Taxonomy" id="1450156"/>
    <lineage>
        <taxon>Bacteria</taxon>
        <taxon>Bacillati</taxon>
        <taxon>Bacillota</taxon>
        <taxon>Clostridia</taxon>
        <taxon>Lachnospirales</taxon>
        <taxon>Defluviitaleaceae</taxon>
        <taxon>Defluviitalea</taxon>
    </lineage>
</organism>
<keyword evidence="1 2" id="KW-0129">CBS domain</keyword>
<dbReference type="EMBL" id="WSLF01000007">
    <property type="protein sequence ID" value="KAE9633771.1"/>
    <property type="molecule type" value="Genomic_DNA"/>
</dbReference>
<feature type="domain" description="CBS" evidence="3">
    <location>
        <begin position="7"/>
        <end position="64"/>
    </location>
</feature>
<gene>
    <name evidence="4" type="ORF">GND95_08955</name>
</gene>
<dbReference type="PROSITE" id="PS51371">
    <property type="entry name" value="CBS"/>
    <property type="match status" value="2"/>
</dbReference>
<dbReference type="SUPFAM" id="SSF54631">
    <property type="entry name" value="CBS-domain pair"/>
    <property type="match status" value="1"/>
</dbReference>
<comment type="caution">
    <text evidence="4">The sequence shown here is derived from an EMBL/GenBank/DDBJ whole genome shotgun (WGS) entry which is preliminary data.</text>
</comment>
<proteinExistence type="predicted"/>
<dbReference type="InterPro" id="IPR046342">
    <property type="entry name" value="CBS_dom_sf"/>
</dbReference>
<evidence type="ECO:0000313" key="5">
    <source>
        <dbReference type="Proteomes" id="UP000483018"/>
    </source>
</evidence>
<reference evidence="4 5" key="1">
    <citation type="submission" date="2019-12" db="EMBL/GenBank/DDBJ databases">
        <title>Defluviitalea raffinosedens, isolated from a biogas fermenter, genome sequencing and characterization.</title>
        <authorList>
            <person name="Rettenmaier R."/>
            <person name="Schneider M."/>
            <person name="Neuhaus K."/>
            <person name="Liebl W."/>
            <person name="Zverlov V."/>
        </authorList>
    </citation>
    <scope>NUCLEOTIDE SEQUENCE [LARGE SCALE GENOMIC DNA]</scope>
    <source>
        <strain evidence="4 5">249c-K6</strain>
    </source>
</reference>
<dbReference type="PANTHER" id="PTHR43080:SF2">
    <property type="entry name" value="CBS DOMAIN-CONTAINING PROTEIN"/>
    <property type="match status" value="1"/>
</dbReference>
<keyword evidence="5" id="KW-1185">Reference proteome</keyword>
<name>A0A7C8LGM0_9FIRM</name>
<dbReference type="PANTHER" id="PTHR43080">
    <property type="entry name" value="CBS DOMAIN-CONTAINING PROTEIN CBSX3, MITOCHONDRIAL"/>
    <property type="match status" value="1"/>
</dbReference>
<accession>A0A7C8LGM0</accession>
<evidence type="ECO:0000259" key="3">
    <source>
        <dbReference type="PROSITE" id="PS51371"/>
    </source>
</evidence>
<dbReference type="InterPro" id="IPR000644">
    <property type="entry name" value="CBS_dom"/>
</dbReference>
<dbReference type="Pfam" id="PF00571">
    <property type="entry name" value="CBS"/>
    <property type="match status" value="2"/>
</dbReference>
<feature type="domain" description="CBS" evidence="3">
    <location>
        <begin position="72"/>
        <end position="125"/>
    </location>
</feature>
<sequence>MTIKDIMNAEVHMVMPQDTLEKTLSIMESKHLNGLPVVNEEKQLVGIIVKADIYRFLSVTGHYETCPVEWAMSKDVVTVMPEETVEEAARRLRKHNIIGMPVVENGRVIGMISLENIVDFFISNH</sequence>
<dbReference type="Proteomes" id="UP000483018">
    <property type="component" value="Unassembled WGS sequence"/>
</dbReference>
<evidence type="ECO:0000256" key="2">
    <source>
        <dbReference type="PROSITE-ProRule" id="PRU00703"/>
    </source>
</evidence>
<dbReference type="InterPro" id="IPR051257">
    <property type="entry name" value="Diverse_CBS-Domain"/>
</dbReference>
<dbReference type="SMART" id="SM00116">
    <property type="entry name" value="CBS"/>
    <property type="match status" value="2"/>
</dbReference>
<evidence type="ECO:0000256" key="1">
    <source>
        <dbReference type="ARBA" id="ARBA00023122"/>
    </source>
</evidence>
<protein>
    <submittedName>
        <fullName evidence="4">CBS domain-containing protein</fullName>
    </submittedName>
</protein>